<name>Q146F0_PARXL</name>
<evidence type="ECO:0000313" key="1">
    <source>
        <dbReference type="EMBL" id="ABE28789.1"/>
    </source>
</evidence>
<organism evidence="1 2">
    <name type="scientific">Paraburkholderia xenovorans (strain LB400)</name>
    <dbReference type="NCBI Taxonomy" id="266265"/>
    <lineage>
        <taxon>Bacteria</taxon>
        <taxon>Pseudomonadati</taxon>
        <taxon>Pseudomonadota</taxon>
        <taxon>Betaproteobacteria</taxon>
        <taxon>Burkholderiales</taxon>
        <taxon>Burkholderiaceae</taxon>
        <taxon>Paraburkholderia</taxon>
    </lineage>
</organism>
<sequence length="81" mass="9280">MLQAFLFGRPNIERWNHTRLIRICESPVIPCEQHADRGHRSADDGKRNGEFDDAITQLTILHDVVDQIGHLSSPCWTCLKV</sequence>
<evidence type="ECO:0000313" key="2">
    <source>
        <dbReference type="Proteomes" id="UP000001817"/>
    </source>
</evidence>
<accession>Q146F0</accession>
<dbReference type="STRING" id="266265.Bxe_A4211"/>
<dbReference type="AlphaFoldDB" id="Q146F0"/>
<dbReference type="EMBL" id="CP000270">
    <property type="protein sequence ID" value="ABE28789.1"/>
    <property type="molecule type" value="Genomic_DNA"/>
</dbReference>
<protein>
    <submittedName>
        <fullName evidence="1">Uncharacterized protein</fullName>
    </submittedName>
</protein>
<keyword evidence="2" id="KW-1185">Reference proteome</keyword>
<dbReference type="Proteomes" id="UP000001817">
    <property type="component" value="Chromosome 1"/>
</dbReference>
<reference evidence="1 2" key="1">
    <citation type="journal article" date="2006" name="Proc. Natl. Acad. Sci. U.S.A.">
        <title>Burkholderia xenovorans LB400 harbors a multi-replicon, 9.73-Mbp genome shaped for versatility.</title>
        <authorList>
            <person name="Chain P.S."/>
            <person name="Denef V.J."/>
            <person name="Konstantinidis K.T."/>
            <person name="Vergez L.M."/>
            <person name="Agullo L."/>
            <person name="Reyes V.L."/>
            <person name="Hauser L."/>
            <person name="Cordova M."/>
            <person name="Gomez L."/>
            <person name="Gonzalez M."/>
            <person name="Land M."/>
            <person name="Lao V."/>
            <person name="Larimer F."/>
            <person name="LiPuma J.J."/>
            <person name="Mahenthiralingam E."/>
            <person name="Malfatti S.A."/>
            <person name="Marx C.J."/>
            <person name="Parnell J.J."/>
            <person name="Ramette A."/>
            <person name="Richardson P."/>
            <person name="Seeger M."/>
            <person name="Smith D."/>
            <person name="Spilker T."/>
            <person name="Sul W.J."/>
            <person name="Tsoi T.V."/>
            <person name="Ulrich L.E."/>
            <person name="Zhulin I.B."/>
            <person name="Tiedje J.M."/>
        </authorList>
    </citation>
    <scope>NUCLEOTIDE SEQUENCE [LARGE SCALE GENOMIC DNA]</scope>
    <source>
        <strain evidence="1 2">LB400</strain>
    </source>
</reference>
<dbReference type="KEGG" id="bxe:Bxe_A4211"/>
<proteinExistence type="predicted"/>
<gene>
    <name evidence="1" type="ORF">Bxe_A4211</name>
</gene>